<keyword evidence="7" id="KW-0540">Nuclease</keyword>
<dbReference type="GO" id="GO:0046872">
    <property type="term" value="F:metal ion binding"/>
    <property type="evidence" value="ECO:0007669"/>
    <property type="project" value="UniProtKB-KW"/>
</dbReference>
<dbReference type="PRINTS" id="PR02086">
    <property type="entry name" value="PUTNUCHARBI1"/>
</dbReference>
<evidence type="ECO:0000256" key="6">
    <source>
        <dbReference type="ARBA" id="ARBA00022490"/>
    </source>
</evidence>
<evidence type="ECO:0000313" key="15">
    <source>
        <dbReference type="RefSeq" id="XP_024888794.1"/>
    </source>
</evidence>
<keyword evidence="8" id="KW-0479">Metal-binding</keyword>
<comment type="subcellular location">
    <subcellularLocation>
        <location evidence="3">Cytoplasm</location>
    </subcellularLocation>
    <subcellularLocation>
        <location evidence="2">Nucleus</location>
    </subcellularLocation>
</comment>
<dbReference type="GO" id="GO:0005634">
    <property type="term" value="C:nucleus"/>
    <property type="evidence" value="ECO:0007669"/>
    <property type="project" value="UniProtKB-SubCell"/>
</dbReference>
<dbReference type="GeneID" id="112465466"/>
<comment type="function">
    <text evidence="12">Transposase-derived protein that may have nuclease activity. Does not have transposase activity.</text>
</comment>
<dbReference type="AlphaFoldDB" id="A0A6J1R1B8"/>
<dbReference type="Pfam" id="PF13359">
    <property type="entry name" value="DDE_Tnp_4"/>
    <property type="match status" value="1"/>
</dbReference>
<dbReference type="InterPro" id="IPR045249">
    <property type="entry name" value="HARBI1-like"/>
</dbReference>
<evidence type="ECO:0000256" key="4">
    <source>
        <dbReference type="ARBA" id="ARBA00006958"/>
    </source>
</evidence>
<evidence type="ECO:0000259" key="13">
    <source>
        <dbReference type="Pfam" id="PF13359"/>
    </source>
</evidence>
<evidence type="ECO:0000256" key="12">
    <source>
        <dbReference type="ARBA" id="ARBA00045850"/>
    </source>
</evidence>
<dbReference type="RefSeq" id="XP_024888794.1">
    <property type="nucleotide sequence ID" value="XM_025033026.1"/>
</dbReference>
<keyword evidence="14" id="KW-1185">Reference proteome</keyword>
<evidence type="ECO:0000256" key="3">
    <source>
        <dbReference type="ARBA" id="ARBA00004496"/>
    </source>
</evidence>
<organism evidence="14 15">
    <name type="scientific">Temnothorax curvispinosus</name>
    <dbReference type="NCBI Taxonomy" id="300111"/>
    <lineage>
        <taxon>Eukaryota</taxon>
        <taxon>Metazoa</taxon>
        <taxon>Ecdysozoa</taxon>
        <taxon>Arthropoda</taxon>
        <taxon>Hexapoda</taxon>
        <taxon>Insecta</taxon>
        <taxon>Pterygota</taxon>
        <taxon>Neoptera</taxon>
        <taxon>Endopterygota</taxon>
        <taxon>Hymenoptera</taxon>
        <taxon>Apocrita</taxon>
        <taxon>Aculeata</taxon>
        <taxon>Formicoidea</taxon>
        <taxon>Formicidae</taxon>
        <taxon>Myrmicinae</taxon>
        <taxon>Temnothorax</taxon>
    </lineage>
</organism>
<proteinExistence type="inferred from homology"/>
<dbReference type="InterPro" id="IPR026103">
    <property type="entry name" value="HARBI1_animal"/>
</dbReference>
<evidence type="ECO:0000256" key="2">
    <source>
        <dbReference type="ARBA" id="ARBA00004123"/>
    </source>
</evidence>
<keyword evidence="10" id="KW-0539">Nucleus</keyword>
<evidence type="ECO:0000256" key="8">
    <source>
        <dbReference type="ARBA" id="ARBA00022723"/>
    </source>
</evidence>
<evidence type="ECO:0000256" key="5">
    <source>
        <dbReference type="ARBA" id="ARBA00015519"/>
    </source>
</evidence>
<dbReference type="GO" id="GO:0016787">
    <property type="term" value="F:hydrolase activity"/>
    <property type="evidence" value="ECO:0007669"/>
    <property type="project" value="UniProtKB-KW"/>
</dbReference>
<keyword evidence="6" id="KW-0963">Cytoplasm</keyword>
<reference evidence="15" key="1">
    <citation type="submission" date="2025-08" db="UniProtKB">
        <authorList>
            <consortium name="RefSeq"/>
        </authorList>
    </citation>
    <scope>IDENTIFICATION</scope>
    <source>
        <tissue evidence="15">Whole body</tissue>
    </source>
</reference>
<dbReference type="GO" id="GO:0004518">
    <property type="term" value="F:nuclease activity"/>
    <property type="evidence" value="ECO:0007669"/>
    <property type="project" value="UniProtKB-KW"/>
</dbReference>
<dbReference type="GO" id="GO:0005737">
    <property type="term" value="C:cytoplasm"/>
    <property type="evidence" value="ECO:0007669"/>
    <property type="project" value="UniProtKB-SubCell"/>
</dbReference>
<feature type="domain" description="DDE Tnp4" evidence="13">
    <location>
        <begin position="180"/>
        <end position="334"/>
    </location>
</feature>
<gene>
    <name evidence="15" type="primary">LOC112465466</name>
</gene>
<evidence type="ECO:0000256" key="7">
    <source>
        <dbReference type="ARBA" id="ARBA00022722"/>
    </source>
</evidence>
<comment type="cofactor">
    <cofactor evidence="1">
        <name>a divalent metal cation</name>
        <dbReference type="ChEBI" id="CHEBI:60240"/>
    </cofactor>
</comment>
<dbReference type="InterPro" id="IPR027806">
    <property type="entry name" value="HARBI1_dom"/>
</dbReference>
<sequence>MIASMNNKRAINLLVHAVELIESSSSSDSEEELDALTISNLETVRRSRLPKLKNYVEEVIPRWRDKEFKSHFRISRVTFEFVLEIIAPKLRRNFPGLEMIYPEKQFLVAIWRMATPDSYRSICEKFDLSVSTALLATRRVTKILADLAPTFITWPTGNRCNDVWARFEEIRSFPQVIGAIDGTHINIPAPRVNPEAYINRKGHHSIQLQAICDHTTRFTHCYIGHAGSVHDQRVFRLSDIQDALGNAEKFPDDCHLLGDAAYKLHDNLMVPYRDNGHLTERQKNYNFCHSSTRVTIERAFGFLKNRFRCLLHQLPMNRTDLIAHFILACCVMHNICILKNDDFDFFLLNNEVDDDVPRQDAAYGVQTGVIKRDLICERLPMRYRF</sequence>
<keyword evidence="9" id="KW-0378">Hydrolase</keyword>
<dbReference type="PANTHER" id="PTHR22930:SF85">
    <property type="entry name" value="GH03217P-RELATED"/>
    <property type="match status" value="1"/>
</dbReference>
<dbReference type="OrthoDB" id="2668416at2759"/>
<dbReference type="PANTHER" id="PTHR22930">
    <property type="match status" value="1"/>
</dbReference>
<evidence type="ECO:0000256" key="1">
    <source>
        <dbReference type="ARBA" id="ARBA00001968"/>
    </source>
</evidence>
<protein>
    <recommendedName>
        <fullName evidence="5">Putative nuclease HARBI1</fullName>
    </recommendedName>
    <alternativeName>
        <fullName evidence="11">Harbinger transposase-derived nuclease</fullName>
    </alternativeName>
</protein>
<evidence type="ECO:0000256" key="11">
    <source>
        <dbReference type="ARBA" id="ARBA00030126"/>
    </source>
</evidence>
<dbReference type="Proteomes" id="UP000504618">
    <property type="component" value="Unplaced"/>
</dbReference>
<evidence type="ECO:0000313" key="14">
    <source>
        <dbReference type="Proteomes" id="UP000504618"/>
    </source>
</evidence>
<name>A0A6J1R1B8_9HYME</name>
<evidence type="ECO:0000256" key="10">
    <source>
        <dbReference type="ARBA" id="ARBA00023242"/>
    </source>
</evidence>
<evidence type="ECO:0000256" key="9">
    <source>
        <dbReference type="ARBA" id="ARBA00022801"/>
    </source>
</evidence>
<accession>A0A6J1R1B8</accession>
<comment type="similarity">
    <text evidence="4">Belongs to the HARBI1 family.</text>
</comment>